<keyword evidence="5" id="KW-0325">Glycoprotein</keyword>
<accession>A0A4S4KSS3</accession>
<evidence type="ECO:0000313" key="6">
    <source>
        <dbReference type="EMBL" id="THH01361.1"/>
    </source>
</evidence>
<keyword evidence="7" id="KW-1185">Reference proteome</keyword>
<keyword evidence="2" id="KW-0121">Carboxypeptidase</keyword>
<dbReference type="InterPro" id="IPR033124">
    <property type="entry name" value="Ser_caboxypep_his_AS"/>
</dbReference>
<gene>
    <name evidence="6" type="ORF">EW026_g1311</name>
</gene>
<reference evidence="6 7" key="1">
    <citation type="submission" date="2019-02" db="EMBL/GenBank/DDBJ databases">
        <title>Genome sequencing of the rare red list fungi Phlebia centrifuga.</title>
        <authorList>
            <person name="Buettner E."/>
            <person name="Kellner H."/>
        </authorList>
    </citation>
    <scope>NUCLEOTIDE SEQUENCE [LARGE SCALE GENOMIC DNA]</scope>
    <source>
        <strain evidence="6 7">DSM 108282</strain>
    </source>
</reference>
<dbReference type="GO" id="GO:0004185">
    <property type="term" value="F:serine-type carboxypeptidase activity"/>
    <property type="evidence" value="ECO:0007669"/>
    <property type="project" value="InterPro"/>
</dbReference>
<dbReference type="EMBL" id="SGPJ01000025">
    <property type="protein sequence ID" value="THH01361.1"/>
    <property type="molecule type" value="Genomic_DNA"/>
</dbReference>
<dbReference type="AlphaFoldDB" id="A0A4S4KSS3"/>
<dbReference type="SUPFAM" id="SSF53474">
    <property type="entry name" value="alpha/beta-Hydrolases"/>
    <property type="match status" value="1"/>
</dbReference>
<keyword evidence="3" id="KW-0645">Protease</keyword>
<comment type="caution">
    <text evidence="6">The sequence shown here is derived from an EMBL/GenBank/DDBJ whole genome shotgun (WGS) entry which is preliminary data.</text>
</comment>
<organism evidence="6 7">
    <name type="scientific">Hermanssonia centrifuga</name>
    <dbReference type="NCBI Taxonomy" id="98765"/>
    <lineage>
        <taxon>Eukaryota</taxon>
        <taxon>Fungi</taxon>
        <taxon>Dikarya</taxon>
        <taxon>Basidiomycota</taxon>
        <taxon>Agaricomycotina</taxon>
        <taxon>Agaricomycetes</taxon>
        <taxon>Polyporales</taxon>
        <taxon>Meruliaceae</taxon>
        <taxon>Hermanssonia</taxon>
    </lineage>
</organism>
<evidence type="ECO:0000313" key="7">
    <source>
        <dbReference type="Proteomes" id="UP000309038"/>
    </source>
</evidence>
<dbReference type="PROSITE" id="PS00560">
    <property type="entry name" value="CARBOXYPEPT_SER_HIS"/>
    <property type="match status" value="1"/>
</dbReference>
<comment type="similarity">
    <text evidence="1">Belongs to the peptidase S10 family.</text>
</comment>
<dbReference type="Proteomes" id="UP000309038">
    <property type="component" value="Unassembled WGS sequence"/>
</dbReference>
<dbReference type="InterPro" id="IPR001563">
    <property type="entry name" value="Peptidase_S10"/>
</dbReference>
<evidence type="ECO:0000256" key="5">
    <source>
        <dbReference type="ARBA" id="ARBA00023180"/>
    </source>
</evidence>
<evidence type="ECO:0000256" key="1">
    <source>
        <dbReference type="ARBA" id="ARBA00009431"/>
    </source>
</evidence>
<dbReference type="GO" id="GO:0006508">
    <property type="term" value="P:proteolysis"/>
    <property type="evidence" value="ECO:0007669"/>
    <property type="project" value="UniProtKB-KW"/>
</dbReference>
<evidence type="ECO:0000256" key="2">
    <source>
        <dbReference type="ARBA" id="ARBA00022645"/>
    </source>
</evidence>
<dbReference type="InterPro" id="IPR029058">
    <property type="entry name" value="AB_hydrolase_fold"/>
</dbReference>
<dbReference type="Pfam" id="PF00450">
    <property type="entry name" value="Peptidase_S10"/>
    <property type="match status" value="1"/>
</dbReference>
<sequence length="86" mass="9829">MCNYMGVELWMSRLEHRFHDEFTRTPSLRWATKRAGTYVGEVRSAGPGAGNVTFVQVYDAGHMAPYDQPEATLDMIIRWVDNDSFA</sequence>
<name>A0A4S4KSS3_9APHY</name>
<dbReference type="Gene3D" id="3.40.50.1820">
    <property type="entry name" value="alpha/beta hydrolase"/>
    <property type="match status" value="1"/>
</dbReference>
<evidence type="ECO:0000256" key="3">
    <source>
        <dbReference type="ARBA" id="ARBA00022670"/>
    </source>
</evidence>
<protein>
    <submittedName>
        <fullName evidence="6">Uncharacterized protein</fullName>
    </submittedName>
</protein>
<evidence type="ECO:0000256" key="4">
    <source>
        <dbReference type="ARBA" id="ARBA00022801"/>
    </source>
</evidence>
<proteinExistence type="inferred from homology"/>
<keyword evidence="4" id="KW-0378">Hydrolase</keyword>